<dbReference type="AlphaFoldDB" id="A0A067BWS7"/>
<keyword evidence="3" id="KW-1185">Reference proteome</keyword>
<gene>
    <name evidence="2" type="ORF">SPRG_15727</name>
</gene>
<dbReference type="Proteomes" id="UP000030745">
    <property type="component" value="Unassembled WGS sequence"/>
</dbReference>
<dbReference type="VEuPathDB" id="FungiDB:SPRG_15727"/>
<dbReference type="KEGG" id="spar:SPRG_15727"/>
<protein>
    <submittedName>
        <fullName evidence="2">Uncharacterized protein</fullName>
    </submittedName>
</protein>
<organism evidence="2 3">
    <name type="scientific">Saprolegnia parasitica (strain CBS 223.65)</name>
    <dbReference type="NCBI Taxonomy" id="695850"/>
    <lineage>
        <taxon>Eukaryota</taxon>
        <taxon>Sar</taxon>
        <taxon>Stramenopiles</taxon>
        <taxon>Oomycota</taxon>
        <taxon>Saprolegniomycetes</taxon>
        <taxon>Saprolegniales</taxon>
        <taxon>Saprolegniaceae</taxon>
        <taxon>Saprolegnia</taxon>
    </lineage>
</organism>
<keyword evidence="1" id="KW-0732">Signal</keyword>
<feature type="signal peptide" evidence="1">
    <location>
        <begin position="1"/>
        <end position="16"/>
    </location>
</feature>
<feature type="chain" id="PRO_5001633854" evidence="1">
    <location>
        <begin position="17"/>
        <end position="256"/>
    </location>
</feature>
<sequence length="256" mass="26355">MLSHLLLATLSAGAAATTILRTGCGDVGPAWTVVNDDNIYTSVSYDGSTLCAIDTSANFVCTTPATTPLTWFMAYRNVQSGFVGGKLAGVVSNGEHYATDAFGPDATYTISLLPEPAAATWGDKGVIGYTTATSSMFYSIDGSNGFLDGNMVDLAVSGKTLYGINASGVLSKGSLPTGEVSTASWVHVAGAPTLSEVSVGGGRVCGVTTADKTIVCSTDDVNWTTLPNANWARVTVFGSTVFATDSSNKLSSYTFQ</sequence>
<reference evidence="2 3" key="1">
    <citation type="journal article" date="2013" name="PLoS Genet.">
        <title>Distinctive expansion of potential virulence genes in the genome of the oomycete fish pathogen Saprolegnia parasitica.</title>
        <authorList>
            <person name="Jiang R.H."/>
            <person name="de Bruijn I."/>
            <person name="Haas B.J."/>
            <person name="Belmonte R."/>
            <person name="Lobach L."/>
            <person name="Christie J."/>
            <person name="van den Ackerveken G."/>
            <person name="Bottin A."/>
            <person name="Bulone V."/>
            <person name="Diaz-Moreno S.M."/>
            <person name="Dumas B."/>
            <person name="Fan L."/>
            <person name="Gaulin E."/>
            <person name="Govers F."/>
            <person name="Grenville-Briggs L.J."/>
            <person name="Horner N.R."/>
            <person name="Levin J.Z."/>
            <person name="Mammella M."/>
            <person name="Meijer H.J."/>
            <person name="Morris P."/>
            <person name="Nusbaum C."/>
            <person name="Oome S."/>
            <person name="Phillips A.J."/>
            <person name="van Rooyen D."/>
            <person name="Rzeszutek E."/>
            <person name="Saraiva M."/>
            <person name="Secombes C.J."/>
            <person name="Seidl M.F."/>
            <person name="Snel B."/>
            <person name="Stassen J.H."/>
            <person name="Sykes S."/>
            <person name="Tripathy S."/>
            <person name="van den Berg H."/>
            <person name="Vega-Arreguin J.C."/>
            <person name="Wawra S."/>
            <person name="Young S.K."/>
            <person name="Zeng Q."/>
            <person name="Dieguez-Uribeondo J."/>
            <person name="Russ C."/>
            <person name="Tyler B.M."/>
            <person name="van West P."/>
        </authorList>
    </citation>
    <scope>NUCLEOTIDE SEQUENCE [LARGE SCALE GENOMIC DNA]</scope>
    <source>
        <strain evidence="2 3">CBS 223.65</strain>
    </source>
</reference>
<name>A0A067BWS7_SAPPC</name>
<dbReference type="RefSeq" id="XP_012210218.1">
    <property type="nucleotide sequence ID" value="XM_012354828.1"/>
</dbReference>
<evidence type="ECO:0000313" key="3">
    <source>
        <dbReference type="Proteomes" id="UP000030745"/>
    </source>
</evidence>
<dbReference type="EMBL" id="KK583373">
    <property type="protein sequence ID" value="KDO19062.1"/>
    <property type="molecule type" value="Genomic_DNA"/>
</dbReference>
<proteinExistence type="predicted"/>
<evidence type="ECO:0000313" key="2">
    <source>
        <dbReference type="EMBL" id="KDO19062.1"/>
    </source>
</evidence>
<evidence type="ECO:0000256" key="1">
    <source>
        <dbReference type="SAM" id="SignalP"/>
    </source>
</evidence>
<accession>A0A067BWS7</accession>
<dbReference type="GeneID" id="24137427"/>